<dbReference type="GO" id="GO:0005249">
    <property type="term" value="F:voltage-gated potassium channel activity"/>
    <property type="evidence" value="ECO:0007669"/>
    <property type="project" value="InterPro"/>
</dbReference>
<dbReference type="GO" id="GO:0001508">
    <property type="term" value="P:action potential"/>
    <property type="evidence" value="ECO:0007669"/>
    <property type="project" value="TreeGrafter"/>
</dbReference>
<dbReference type="Proteomes" id="UP000283255">
    <property type="component" value="Unassembled WGS sequence"/>
</dbReference>
<keyword evidence="4 12" id="KW-0812">Transmembrane</keyword>
<feature type="domain" description="Ion transport" evidence="13">
    <location>
        <begin position="18"/>
        <end position="228"/>
    </location>
</feature>
<evidence type="ECO:0000256" key="5">
    <source>
        <dbReference type="ARBA" id="ARBA00022826"/>
    </source>
</evidence>
<dbReference type="SUPFAM" id="SSF81324">
    <property type="entry name" value="Voltage-gated potassium channels"/>
    <property type="match status" value="1"/>
</dbReference>
<evidence type="ECO:0000256" key="9">
    <source>
        <dbReference type="ARBA" id="ARBA00023065"/>
    </source>
</evidence>
<comment type="caution">
    <text evidence="14">The sequence shown here is derived from an EMBL/GenBank/DDBJ whole genome shotgun (WGS) entry which is preliminary data.</text>
</comment>
<keyword evidence="5" id="KW-0631">Potassium channel</keyword>
<dbReference type="PANTHER" id="PTHR11537">
    <property type="entry name" value="VOLTAGE-GATED POTASSIUM CHANNEL"/>
    <property type="match status" value="1"/>
</dbReference>
<dbReference type="GO" id="GO:0008076">
    <property type="term" value="C:voltage-gated potassium channel complex"/>
    <property type="evidence" value="ECO:0007669"/>
    <property type="project" value="InterPro"/>
</dbReference>
<keyword evidence="11" id="KW-0407">Ion channel</keyword>
<dbReference type="InterPro" id="IPR005821">
    <property type="entry name" value="Ion_trans_dom"/>
</dbReference>
<keyword evidence="10 12" id="KW-0472">Membrane</keyword>
<evidence type="ECO:0000256" key="12">
    <source>
        <dbReference type="SAM" id="Phobius"/>
    </source>
</evidence>
<evidence type="ECO:0000256" key="10">
    <source>
        <dbReference type="ARBA" id="ARBA00023136"/>
    </source>
</evidence>
<keyword evidence="8 12" id="KW-1133">Transmembrane helix</keyword>
<evidence type="ECO:0000256" key="3">
    <source>
        <dbReference type="ARBA" id="ARBA00022538"/>
    </source>
</evidence>
<feature type="transmembrane region" description="Helical" evidence="12">
    <location>
        <begin position="145"/>
        <end position="166"/>
    </location>
</feature>
<evidence type="ECO:0000256" key="8">
    <source>
        <dbReference type="ARBA" id="ARBA00022989"/>
    </source>
</evidence>
<evidence type="ECO:0000256" key="11">
    <source>
        <dbReference type="ARBA" id="ARBA00023303"/>
    </source>
</evidence>
<accession>A0A418YDF9</accession>
<evidence type="ECO:0000256" key="2">
    <source>
        <dbReference type="ARBA" id="ARBA00022448"/>
    </source>
</evidence>
<keyword evidence="2" id="KW-0813">Transport</keyword>
<dbReference type="AlphaFoldDB" id="A0A418YDF9"/>
<feature type="transmembrane region" description="Helical" evidence="12">
    <location>
        <begin position="20"/>
        <end position="38"/>
    </location>
</feature>
<dbReference type="Gene3D" id="1.10.287.70">
    <property type="match status" value="1"/>
</dbReference>
<organism evidence="14 15">
    <name type="scientific">Motilimonas pumila</name>
    <dbReference type="NCBI Taxonomy" id="2303987"/>
    <lineage>
        <taxon>Bacteria</taxon>
        <taxon>Pseudomonadati</taxon>
        <taxon>Pseudomonadota</taxon>
        <taxon>Gammaproteobacteria</taxon>
        <taxon>Alteromonadales</taxon>
        <taxon>Alteromonadales genera incertae sedis</taxon>
        <taxon>Motilimonas</taxon>
    </lineage>
</organism>
<evidence type="ECO:0000313" key="15">
    <source>
        <dbReference type="Proteomes" id="UP000283255"/>
    </source>
</evidence>
<evidence type="ECO:0000256" key="4">
    <source>
        <dbReference type="ARBA" id="ARBA00022692"/>
    </source>
</evidence>
<feature type="transmembrane region" description="Helical" evidence="12">
    <location>
        <begin position="211"/>
        <end position="230"/>
    </location>
</feature>
<evidence type="ECO:0000256" key="1">
    <source>
        <dbReference type="ARBA" id="ARBA00004141"/>
    </source>
</evidence>
<proteinExistence type="predicted"/>
<dbReference type="RefSeq" id="WP_119911188.1">
    <property type="nucleotide sequence ID" value="NZ_QZCH01000016.1"/>
</dbReference>
<keyword evidence="3" id="KW-0633">Potassium transport</keyword>
<dbReference type="InterPro" id="IPR027359">
    <property type="entry name" value="Volt_channel_dom_sf"/>
</dbReference>
<keyword evidence="7" id="KW-0630">Potassium</keyword>
<protein>
    <submittedName>
        <fullName evidence="14">Ion transporter</fullName>
    </submittedName>
</protein>
<name>A0A418YDF9_9GAMM</name>
<reference evidence="14 15" key="1">
    <citation type="submission" date="2018-09" db="EMBL/GenBank/DDBJ databases">
        <authorList>
            <person name="Wang F."/>
        </authorList>
    </citation>
    <scope>NUCLEOTIDE SEQUENCE [LARGE SCALE GENOMIC DNA]</scope>
    <source>
        <strain evidence="14 15">PLHSC7-2</strain>
    </source>
</reference>
<sequence length="273" mass="30421">MKQQIHDTIFGTHTRAGKVFDVALIITIIASVTIVLLDSVSAMQQDYHGVFFKLEFAFTLLFTAEYLVRLWVSPKPKAYATSFYGVIDLVALIPGYVAIFFPGATYLMIVRLLRVLRIFRIFKLFRYLREANVLIRSLAASKRKVTVFFFCITVIIVIFGSLMYLIEGAENGFTSIPKSIYWAIVTVTTVGYGDISPQTPLGQAVASLTMLVGYAILAVPTGIITAELAIEINKERLHHHCLSCDKTGHEPDAKFCKFCGSELPELQEDGPAH</sequence>
<reference evidence="14 15" key="2">
    <citation type="submission" date="2019-01" db="EMBL/GenBank/DDBJ databases">
        <title>Motilimonas pumilus sp. nov., isolated from the gut of sea cucumber (Apostichopus japonicus).</title>
        <authorList>
            <person name="Wang F.-Q."/>
            <person name="Ren L.-H."/>
            <person name="Lin Y.-W."/>
            <person name="Sun G.-H."/>
            <person name="Du Z.-J."/>
            <person name="Zhao J.-X."/>
            <person name="Liu X.-J."/>
            <person name="Liu L.-J."/>
        </authorList>
    </citation>
    <scope>NUCLEOTIDE SEQUENCE [LARGE SCALE GENOMIC DNA]</scope>
    <source>
        <strain evidence="14 15">PLHSC7-2</strain>
    </source>
</reference>
<feature type="transmembrane region" description="Helical" evidence="12">
    <location>
        <begin position="92"/>
        <end position="113"/>
    </location>
</feature>
<dbReference type="Pfam" id="PF00520">
    <property type="entry name" value="Ion_trans"/>
    <property type="match status" value="1"/>
</dbReference>
<gene>
    <name evidence="14" type="ORF">D1Z90_12935</name>
</gene>
<keyword evidence="9" id="KW-0406">Ion transport</keyword>
<evidence type="ECO:0000259" key="13">
    <source>
        <dbReference type="Pfam" id="PF00520"/>
    </source>
</evidence>
<evidence type="ECO:0000313" key="14">
    <source>
        <dbReference type="EMBL" id="RJG42562.1"/>
    </source>
</evidence>
<dbReference type="OrthoDB" id="9799090at2"/>
<dbReference type="EMBL" id="QZCH01000016">
    <property type="protein sequence ID" value="RJG42562.1"/>
    <property type="molecule type" value="Genomic_DNA"/>
</dbReference>
<dbReference type="PANTHER" id="PTHR11537:SF254">
    <property type="entry name" value="POTASSIUM VOLTAGE-GATED CHANNEL PROTEIN SHAB"/>
    <property type="match status" value="1"/>
</dbReference>
<dbReference type="PRINTS" id="PR00169">
    <property type="entry name" value="KCHANNEL"/>
</dbReference>
<keyword evidence="15" id="KW-1185">Reference proteome</keyword>
<dbReference type="InterPro" id="IPR028325">
    <property type="entry name" value="VG_K_chnl"/>
</dbReference>
<feature type="transmembrane region" description="Helical" evidence="12">
    <location>
        <begin position="50"/>
        <end position="72"/>
    </location>
</feature>
<comment type="subcellular location">
    <subcellularLocation>
        <location evidence="1">Membrane</location>
        <topology evidence="1">Multi-pass membrane protein</topology>
    </subcellularLocation>
</comment>
<keyword evidence="6" id="KW-0851">Voltage-gated channel</keyword>
<evidence type="ECO:0000256" key="6">
    <source>
        <dbReference type="ARBA" id="ARBA00022882"/>
    </source>
</evidence>
<evidence type="ECO:0000256" key="7">
    <source>
        <dbReference type="ARBA" id="ARBA00022958"/>
    </source>
</evidence>
<dbReference type="Gene3D" id="1.20.120.350">
    <property type="entry name" value="Voltage-gated potassium channels. Chain C"/>
    <property type="match status" value="1"/>
</dbReference>